<evidence type="ECO:0000313" key="5">
    <source>
        <dbReference type="Proteomes" id="UP000293874"/>
    </source>
</evidence>
<dbReference type="Gene3D" id="2.60.120.1440">
    <property type="match status" value="1"/>
</dbReference>
<gene>
    <name evidence="4" type="ORF">EV199_0523</name>
</gene>
<proteinExistence type="predicted"/>
<name>A0A4Q7N096_9BACT</name>
<organism evidence="4 5">
    <name type="scientific">Pseudobacter ginsenosidimutans</name>
    <dbReference type="NCBI Taxonomy" id="661488"/>
    <lineage>
        <taxon>Bacteria</taxon>
        <taxon>Pseudomonadati</taxon>
        <taxon>Bacteroidota</taxon>
        <taxon>Chitinophagia</taxon>
        <taxon>Chitinophagales</taxon>
        <taxon>Chitinophagaceae</taxon>
        <taxon>Pseudobacter</taxon>
    </lineage>
</organism>
<keyword evidence="5" id="KW-1185">Reference proteome</keyword>
<dbReference type="InterPro" id="IPR012373">
    <property type="entry name" value="Ferrdict_sens_TM"/>
</dbReference>
<keyword evidence="1" id="KW-1133">Transmembrane helix</keyword>
<accession>A0A4Q7N096</accession>
<dbReference type="GO" id="GO:0016989">
    <property type="term" value="F:sigma factor antagonist activity"/>
    <property type="evidence" value="ECO:0007669"/>
    <property type="project" value="TreeGrafter"/>
</dbReference>
<dbReference type="InterPro" id="IPR006860">
    <property type="entry name" value="FecR"/>
</dbReference>
<reference evidence="4 5" key="1">
    <citation type="submission" date="2019-02" db="EMBL/GenBank/DDBJ databases">
        <title>Genomic Encyclopedia of Type Strains, Phase IV (KMG-IV): sequencing the most valuable type-strain genomes for metagenomic binning, comparative biology and taxonomic classification.</title>
        <authorList>
            <person name="Goeker M."/>
        </authorList>
    </citation>
    <scope>NUCLEOTIDE SEQUENCE [LARGE SCALE GENOMIC DNA]</scope>
    <source>
        <strain evidence="4 5">DSM 18116</strain>
    </source>
</reference>
<dbReference type="PANTHER" id="PTHR30273:SF2">
    <property type="entry name" value="PROTEIN FECR"/>
    <property type="match status" value="1"/>
</dbReference>
<feature type="domain" description="Protein FecR C-terminal" evidence="3">
    <location>
        <begin position="323"/>
        <end position="390"/>
    </location>
</feature>
<dbReference type="Gene3D" id="3.55.50.30">
    <property type="match status" value="1"/>
</dbReference>
<feature type="domain" description="FecR protein" evidence="2">
    <location>
        <begin position="183"/>
        <end position="279"/>
    </location>
</feature>
<keyword evidence="1" id="KW-0812">Transmembrane</keyword>
<protein>
    <submittedName>
        <fullName evidence="4">FecR family protein</fullName>
    </submittedName>
</protein>
<dbReference type="Pfam" id="PF04773">
    <property type="entry name" value="FecR"/>
    <property type="match status" value="1"/>
</dbReference>
<dbReference type="RefSeq" id="WP_158643968.1">
    <property type="nucleotide sequence ID" value="NZ_CP042431.1"/>
</dbReference>
<dbReference type="InterPro" id="IPR032508">
    <property type="entry name" value="FecR_C"/>
</dbReference>
<evidence type="ECO:0000313" key="4">
    <source>
        <dbReference type="EMBL" id="RZS74673.1"/>
    </source>
</evidence>
<dbReference type="Proteomes" id="UP000293874">
    <property type="component" value="Unassembled WGS sequence"/>
</dbReference>
<dbReference type="PANTHER" id="PTHR30273">
    <property type="entry name" value="PERIPLASMIC SIGNAL SENSOR AND SIGMA FACTOR ACTIVATOR FECR-RELATED"/>
    <property type="match status" value="1"/>
</dbReference>
<sequence>MDAITRFKILWQGYLTDTLNASEAEELLTLIRKDEFFHKDHIAGLLAAPPELGIESKEGDEIFEELLSRIHEPAQVTRRIPYFRRWSWAAAAVIVIGTAIAIAVSNNHRSETSNTTVTTNSPAGIPPGKEGAVLTLADGRQVVLDSLGNGVVATQNGTQVVLNDGRLTYDPTENTTGAIVYNTMSTPKGRQFSVRLPDGTKVWLNAASSIRYPTVFTGKERKVEVTGEVYFEVVKNSKMPFRVTVSNIAEVEVLGTHFNVNAYTNENLINTTLLEGSIKLNGTIIKPGQQARIAIGQTTASQHVSVINDANTEQVMAWKNGFINFEGATFDAIMRQLERWYDIQVVYDNNKIPTTRLAGKMTRGVPLDGLLKNLEALGVHFRLDGRKLIILQ</sequence>
<dbReference type="AlphaFoldDB" id="A0A4Q7N096"/>
<evidence type="ECO:0000259" key="2">
    <source>
        <dbReference type="Pfam" id="PF04773"/>
    </source>
</evidence>
<evidence type="ECO:0000259" key="3">
    <source>
        <dbReference type="Pfam" id="PF16344"/>
    </source>
</evidence>
<keyword evidence="1" id="KW-0472">Membrane</keyword>
<dbReference type="OrthoDB" id="646755at2"/>
<feature type="transmembrane region" description="Helical" evidence="1">
    <location>
        <begin position="86"/>
        <end position="104"/>
    </location>
</feature>
<evidence type="ECO:0000256" key="1">
    <source>
        <dbReference type="SAM" id="Phobius"/>
    </source>
</evidence>
<comment type="caution">
    <text evidence="4">The sequence shown here is derived from an EMBL/GenBank/DDBJ whole genome shotgun (WGS) entry which is preliminary data.</text>
</comment>
<dbReference type="EMBL" id="SGXA01000001">
    <property type="protein sequence ID" value="RZS74673.1"/>
    <property type="molecule type" value="Genomic_DNA"/>
</dbReference>
<dbReference type="Pfam" id="PF16344">
    <property type="entry name" value="FecR_C"/>
    <property type="match status" value="1"/>
</dbReference>